<evidence type="ECO:0000259" key="1">
    <source>
        <dbReference type="Pfam" id="PF04233"/>
    </source>
</evidence>
<name>A0ABW0LV42_9BACL</name>
<dbReference type="NCBIfam" id="TIGR01641">
    <property type="entry name" value="phageSPP1_gp7"/>
    <property type="match status" value="1"/>
</dbReference>
<dbReference type="RefSeq" id="WP_209748591.1">
    <property type="nucleotide sequence ID" value="NZ_JBHSMH010000011.1"/>
</dbReference>
<dbReference type="InterPro" id="IPR006528">
    <property type="entry name" value="Phage_head_morphogenesis_dom"/>
</dbReference>
<feature type="domain" description="Phage head morphogenesis" evidence="1">
    <location>
        <begin position="199"/>
        <end position="304"/>
    </location>
</feature>
<evidence type="ECO:0000313" key="2">
    <source>
        <dbReference type="EMBL" id="MFC5468421.1"/>
    </source>
</evidence>
<reference evidence="3" key="1">
    <citation type="journal article" date="2019" name="Int. J. Syst. Evol. Microbiol.">
        <title>The Global Catalogue of Microorganisms (GCM) 10K type strain sequencing project: providing services to taxonomists for standard genome sequencing and annotation.</title>
        <authorList>
            <consortium name="The Broad Institute Genomics Platform"/>
            <consortium name="The Broad Institute Genome Sequencing Center for Infectious Disease"/>
            <person name="Wu L."/>
            <person name="Ma J."/>
        </authorList>
    </citation>
    <scope>NUCLEOTIDE SEQUENCE [LARGE SCALE GENOMIC DNA]</scope>
    <source>
        <strain evidence="3">CCUG 57113</strain>
    </source>
</reference>
<dbReference type="Pfam" id="PF04233">
    <property type="entry name" value="Phage_Mu_F"/>
    <property type="match status" value="1"/>
</dbReference>
<comment type="caution">
    <text evidence="2">The sequence shown here is derived from an EMBL/GenBank/DDBJ whole genome shotgun (WGS) entry which is preliminary data.</text>
</comment>
<proteinExistence type="predicted"/>
<keyword evidence="3" id="KW-1185">Reference proteome</keyword>
<evidence type="ECO:0000313" key="3">
    <source>
        <dbReference type="Proteomes" id="UP001596105"/>
    </source>
</evidence>
<dbReference type="Proteomes" id="UP001596105">
    <property type="component" value="Unassembled WGS sequence"/>
</dbReference>
<accession>A0ABW0LV42</accession>
<dbReference type="EMBL" id="JBHSMH010000011">
    <property type="protein sequence ID" value="MFC5468421.1"/>
    <property type="molecule type" value="Genomic_DNA"/>
</dbReference>
<gene>
    <name evidence="2" type="ORF">ACFPPD_06790</name>
</gene>
<sequence length="593" mass="68359">MTTRSNSYWERRSRSRMAEYHREADSTMAVISSAYDKARRDIDVEIEKIFRTYGTNGKMDPAKAKKVLNGYIPNPLFKLGQYFYPMIRNPRVKQWLLNKLNAPAYRARITRLEALKEQIYLQSKLIADVEIVTSTLGYVRTIKEAYYRTAFDLQRGTGYAYEFAAMPVSTVETILKRPWSSEQFSARVWRNTDVLSGQLTEVITAGFLAGTSLDKMRRDIQERMQVGKHAANRLLRTETTYMANASEMEAYAEADVDEYRFVATLDLRTSQQCRQHDNKVYLVKEAMPGSNMPPLHVYCRSTTIAVIDVEKDEELERRARDPKTGETMTVPASTSYEEWRAGLGQQHGEERISTFEKQIQNGAADRKQYEQYRIVLRGTAPKSFAAFRELKYTGSEEWERLKADYRKLNAYDKVAANEPKITTDLKEISTNTGTDLVGLEYRLKTRSSYLRKVNSDSQNSLDAKVISDTIAGTNDIIRYTFQAADDKLTAAFFDVTQAMEEKGYVRHKLKNTWNDKRNPYKGINGIFVSPSGQRFEVQFHTPESFELKNGPLHKLYEEYRLDATSSERRAELTLEMFTMSARLARPKDIDTIK</sequence>
<protein>
    <submittedName>
        <fullName evidence="2">Minor capsid protein</fullName>
    </submittedName>
</protein>
<organism evidence="2 3">
    <name type="scientific">Cohnella suwonensis</name>
    <dbReference type="NCBI Taxonomy" id="696072"/>
    <lineage>
        <taxon>Bacteria</taxon>
        <taxon>Bacillati</taxon>
        <taxon>Bacillota</taxon>
        <taxon>Bacilli</taxon>
        <taxon>Bacillales</taxon>
        <taxon>Paenibacillaceae</taxon>
        <taxon>Cohnella</taxon>
    </lineage>
</organism>